<evidence type="ECO:0000313" key="2">
    <source>
        <dbReference type="EMBL" id="GAG95424.1"/>
    </source>
</evidence>
<proteinExistence type="predicted"/>
<sequence>MIGFVPESLEGFKDLKLYKEGSLTLEEILVLGPVEVLLLCERHRILLYSDNNKEDNNLYDFEGILIYLTQFDDRLWQKYIIYMDLRKRGYIVRAGYGEGIDFRVYKRGADFEKDSAKFLIYPVFEGYPIDLKELDRMSRVAMSSRKDLVVATVDRLSKPIYYSVTKFEIINKVEGSEDLDA</sequence>
<dbReference type="GO" id="GO:0005737">
    <property type="term" value="C:cytoplasm"/>
    <property type="evidence" value="ECO:0007669"/>
    <property type="project" value="TreeGrafter"/>
</dbReference>
<dbReference type="EMBL" id="BART01024993">
    <property type="protein sequence ID" value="GAG95424.1"/>
    <property type="molecule type" value="Genomic_DNA"/>
</dbReference>
<dbReference type="InterPro" id="IPR036167">
    <property type="entry name" value="tRNA_intron_Endo_cat-like_sf"/>
</dbReference>
<name>X1BHM2_9ZZZZ</name>
<comment type="caution">
    <text evidence="2">The sequence shown here is derived from an EMBL/GenBank/DDBJ whole genome shotgun (WGS) entry which is preliminary data.</text>
</comment>
<reference evidence="2" key="1">
    <citation type="journal article" date="2014" name="Front. Microbiol.">
        <title>High frequency of phylogenetically diverse reductive dehalogenase-homologous genes in deep subseafloor sedimentary metagenomes.</title>
        <authorList>
            <person name="Kawai M."/>
            <person name="Futagami T."/>
            <person name="Toyoda A."/>
            <person name="Takaki Y."/>
            <person name="Nishi S."/>
            <person name="Hori S."/>
            <person name="Arai W."/>
            <person name="Tsubouchi T."/>
            <person name="Morono Y."/>
            <person name="Uchiyama I."/>
            <person name="Ito T."/>
            <person name="Fujiyama A."/>
            <person name="Inagaki F."/>
            <person name="Takami H."/>
        </authorList>
    </citation>
    <scope>NUCLEOTIDE SEQUENCE</scope>
    <source>
        <strain evidence="2">Expedition CK06-06</strain>
    </source>
</reference>
<dbReference type="Gene3D" id="3.40.1350.150">
    <property type="match status" value="1"/>
</dbReference>
<organism evidence="2">
    <name type="scientific">marine sediment metagenome</name>
    <dbReference type="NCBI Taxonomy" id="412755"/>
    <lineage>
        <taxon>unclassified sequences</taxon>
        <taxon>metagenomes</taxon>
        <taxon>ecological metagenomes</taxon>
    </lineage>
</organism>
<dbReference type="AlphaFoldDB" id="X1BHM2"/>
<dbReference type="GO" id="GO:0006388">
    <property type="term" value="P:tRNA splicing, via endonucleolytic cleavage and ligation"/>
    <property type="evidence" value="ECO:0007669"/>
    <property type="project" value="InterPro"/>
</dbReference>
<evidence type="ECO:0000259" key="1">
    <source>
        <dbReference type="Pfam" id="PF01974"/>
    </source>
</evidence>
<gene>
    <name evidence="2" type="ORF">S01H4_44970</name>
</gene>
<accession>X1BHM2</accession>
<feature type="domain" description="tRNA intron endonuclease catalytic" evidence="1">
    <location>
        <begin position="75"/>
        <end position="157"/>
    </location>
</feature>
<dbReference type="PANTHER" id="PTHR21227:SF0">
    <property type="entry name" value="TRNA-SPLICING ENDONUCLEASE SUBUNIT SEN2"/>
    <property type="match status" value="1"/>
</dbReference>
<dbReference type="CDD" id="cd22363">
    <property type="entry name" value="tRNA-intron_lyase_C"/>
    <property type="match status" value="1"/>
</dbReference>
<protein>
    <recommendedName>
        <fullName evidence="1">tRNA intron endonuclease catalytic domain-containing protein</fullName>
    </recommendedName>
</protein>
<feature type="non-terminal residue" evidence="2">
    <location>
        <position position="181"/>
    </location>
</feature>
<dbReference type="PANTHER" id="PTHR21227">
    <property type="entry name" value="TRNA-SPLICING ENDONUCLEASE SUBUNIT SEN2"/>
    <property type="match status" value="1"/>
</dbReference>
<dbReference type="NCBIfam" id="TIGR00324">
    <property type="entry name" value="endA"/>
    <property type="match status" value="1"/>
</dbReference>
<dbReference type="InterPro" id="IPR006677">
    <property type="entry name" value="tRNA_intron_Endonuc_cat-like"/>
</dbReference>
<dbReference type="GO" id="GO:0000213">
    <property type="term" value="F:tRNA-intron lyase activity"/>
    <property type="evidence" value="ECO:0007669"/>
    <property type="project" value="InterPro"/>
</dbReference>
<dbReference type="Pfam" id="PF01974">
    <property type="entry name" value="tRNA_int_endo"/>
    <property type="match status" value="1"/>
</dbReference>
<dbReference type="SUPFAM" id="SSF53032">
    <property type="entry name" value="tRNA-intron endonuclease catalytic domain-like"/>
    <property type="match status" value="1"/>
</dbReference>
<dbReference type="InterPro" id="IPR006676">
    <property type="entry name" value="tRNA_splic"/>
</dbReference>